<feature type="transmembrane region" description="Helical" evidence="1">
    <location>
        <begin position="97"/>
        <end position="123"/>
    </location>
</feature>
<organism evidence="2 3">
    <name type="scientific">Nonomuraea soli</name>
    <dbReference type="NCBI Taxonomy" id="1032476"/>
    <lineage>
        <taxon>Bacteria</taxon>
        <taxon>Bacillati</taxon>
        <taxon>Actinomycetota</taxon>
        <taxon>Actinomycetes</taxon>
        <taxon>Streptosporangiales</taxon>
        <taxon>Streptosporangiaceae</taxon>
        <taxon>Nonomuraea</taxon>
    </lineage>
</organism>
<feature type="transmembrane region" description="Helical" evidence="1">
    <location>
        <begin position="135"/>
        <end position="155"/>
    </location>
</feature>
<accession>A0A7W0CCZ4</accession>
<feature type="transmembrane region" description="Helical" evidence="1">
    <location>
        <begin position="211"/>
        <end position="232"/>
    </location>
</feature>
<sequence length="237" mass="24575">MRAEWIKLRSTASTHYAVGTAALVLVLGVAWTLYVDSIWHERGLRSAAAAEEGFLPVVQLAVAVIGVLAATGEYATGLIRQTLTVTPRRSRLLLDKAAVVALTAFAVSAAVLLATASAARLVGDYPMAELDVAQLLAHALAATVLSLAGLGLGVVTRSTAGAVSGVVALLFVVPGIVNLLPTPWSTRIGAFLLPNLVPQAFLPERAGLEPLAAIGLLLLYAAVPLAAAWAVFTRRDV</sequence>
<proteinExistence type="predicted"/>
<evidence type="ECO:0000256" key="1">
    <source>
        <dbReference type="SAM" id="Phobius"/>
    </source>
</evidence>
<dbReference type="RefSeq" id="WP_181607371.1">
    <property type="nucleotide sequence ID" value="NZ_BAABAM010000001.1"/>
</dbReference>
<dbReference type="PANTHER" id="PTHR37305">
    <property type="entry name" value="INTEGRAL MEMBRANE PROTEIN-RELATED"/>
    <property type="match status" value="1"/>
</dbReference>
<name>A0A7W0CCZ4_9ACTN</name>
<dbReference type="PANTHER" id="PTHR37305:SF1">
    <property type="entry name" value="MEMBRANE PROTEIN"/>
    <property type="match status" value="1"/>
</dbReference>
<dbReference type="Pfam" id="PF12730">
    <property type="entry name" value="ABC2_membrane_4"/>
    <property type="match status" value="1"/>
</dbReference>
<protein>
    <submittedName>
        <fullName evidence="2">ABC-type transport system involved in multi-copper enzyme maturation permease subunit</fullName>
    </submittedName>
</protein>
<keyword evidence="1" id="KW-0472">Membrane</keyword>
<feature type="transmembrane region" description="Helical" evidence="1">
    <location>
        <begin position="54"/>
        <end position="76"/>
    </location>
</feature>
<gene>
    <name evidence="2" type="ORF">HNR30_000223</name>
</gene>
<feature type="transmembrane region" description="Helical" evidence="1">
    <location>
        <begin position="162"/>
        <end position="180"/>
    </location>
</feature>
<keyword evidence="1" id="KW-0812">Transmembrane</keyword>
<reference evidence="2 3" key="1">
    <citation type="submission" date="2020-07" db="EMBL/GenBank/DDBJ databases">
        <title>Genomic Encyclopedia of Type Strains, Phase IV (KMG-IV): sequencing the most valuable type-strain genomes for metagenomic binning, comparative biology and taxonomic classification.</title>
        <authorList>
            <person name="Goeker M."/>
        </authorList>
    </citation>
    <scope>NUCLEOTIDE SEQUENCE [LARGE SCALE GENOMIC DNA]</scope>
    <source>
        <strain evidence="2 3">DSM 45533</strain>
    </source>
</reference>
<keyword evidence="1" id="KW-1133">Transmembrane helix</keyword>
<evidence type="ECO:0000313" key="3">
    <source>
        <dbReference type="Proteomes" id="UP000530928"/>
    </source>
</evidence>
<keyword evidence="3" id="KW-1185">Reference proteome</keyword>
<dbReference type="EMBL" id="JACDUR010000001">
    <property type="protein sequence ID" value="MBA2888888.1"/>
    <property type="molecule type" value="Genomic_DNA"/>
</dbReference>
<comment type="caution">
    <text evidence="2">The sequence shown here is derived from an EMBL/GenBank/DDBJ whole genome shotgun (WGS) entry which is preliminary data.</text>
</comment>
<evidence type="ECO:0000313" key="2">
    <source>
        <dbReference type="EMBL" id="MBA2888888.1"/>
    </source>
</evidence>
<dbReference type="AlphaFoldDB" id="A0A7W0CCZ4"/>
<feature type="transmembrane region" description="Helical" evidence="1">
    <location>
        <begin position="12"/>
        <end position="34"/>
    </location>
</feature>
<dbReference type="Proteomes" id="UP000530928">
    <property type="component" value="Unassembled WGS sequence"/>
</dbReference>